<dbReference type="EMBL" id="JARQAG010000011">
    <property type="protein sequence ID" value="MDT2732101.1"/>
    <property type="molecule type" value="Genomic_DNA"/>
</dbReference>
<protein>
    <submittedName>
        <fullName evidence="1">Uncharacterized protein</fullName>
    </submittedName>
</protein>
<dbReference type="Proteomes" id="UP001180515">
    <property type="component" value="Unassembled WGS sequence"/>
</dbReference>
<evidence type="ECO:0000313" key="1">
    <source>
        <dbReference type="EMBL" id="MDT2732101.1"/>
    </source>
</evidence>
<dbReference type="SUPFAM" id="SSF49777">
    <property type="entry name" value="PEBP-like"/>
    <property type="match status" value="1"/>
</dbReference>
<dbReference type="InterPro" id="IPR008914">
    <property type="entry name" value="PEBP"/>
</dbReference>
<dbReference type="Pfam" id="PF01161">
    <property type="entry name" value="PBP"/>
    <property type="match status" value="1"/>
</dbReference>
<dbReference type="Gene3D" id="3.90.280.10">
    <property type="entry name" value="PEBP-like"/>
    <property type="match status" value="1"/>
</dbReference>
<dbReference type="RefSeq" id="WP_311981237.1">
    <property type="nucleotide sequence ID" value="NZ_JARQAG010000011.1"/>
</dbReference>
<sequence>MSKFLPDQVKAIDHQWIDPKPPDKDYDYLITVCALDTVLELEKGFYLNQLMTAIEGHFLDNQKIKL</sequence>
<dbReference type="AlphaFoldDB" id="A0AAE4HYG0"/>
<evidence type="ECO:0000313" key="2">
    <source>
        <dbReference type="Proteomes" id="UP001180515"/>
    </source>
</evidence>
<gene>
    <name evidence="1" type="ORF">P7G31_07575</name>
</gene>
<accession>A0AAE4HYG0</accession>
<dbReference type="InterPro" id="IPR036610">
    <property type="entry name" value="PEBP-like_sf"/>
</dbReference>
<comment type="caution">
    <text evidence="1">The sequence shown here is derived from an EMBL/GenBank/DDBJ whole genome shotgun (WGS) entry which is preliminary data.</text>
</comment>
<organism evidence="1 2">
    <name type="scientific">Streptococcus parauberis</name>
    <dbReference type="NCBI Taxonomy" id="1348"/>
    <lineage>
        <taxon>Bacteria</taxon>
        <taxon>Bacillati</taxon>
        <taxon>Bacillota</taxon>
        <taxon>Bacilli</taxon>
        <taxon>Lactobacillales</taxon>
        <taxon>Streptococcaceae</taxon>
        <taxon>Streptococcus</taxon>
    </lineage>
</organism>
<proteinExistence type="predicted"/>
<name>A0AAE4HYG0_9STRE</name>
<reference evidence="1" key="1">
    <citation type="submission" date="2023-03" db="EMBL/GenBank/DDBJ databases">
        <authorList>
            <person name="Shen W."/>
            <person name="Cai J."/>
        </authorList>
    </citation>
    <scope>NUCLEOTIDE SEQUENCE</scope>
    <source>
        <strain evidence="1">P82-2</strain>
    </source>
</reference>